<name>A0A511XN93_9PROT</name>
<comment type="caution">
    <text evidence="1">The sequence shown here is derived from an EMBL/GenBank/DDBJ whole genome shotgun (WGS) entry which is preliminary data.</text>
</comment>
<gene>
    <name evidence="1" type="ORF">AOE01nite_26370</name>
</gene>
<keyword evidence="2" id="KW-1185">Reference proteome</keyword>
<organism evidence="1 2">
    <name type="scientific">Acetobacter oeni</name>
    <dbReference type="NCBI Taxonomy" id="304077"/>
    <lineage>
        <taxon>Bacteria</taxon>
        <taxon>Pseudomonadati</taxon>
        <taxon>Pseudomonadota</taxon>
        <taxon>Alphaproteobacteria</taxon>
        <taxon>Acetobacterales</taxon>
        <taxon>Acetobacteraceae</taxon>
        <taxon>Acetobacter</taxon>
    </lineage>
</organism>
<reference evidence="1 2" key="1">
    <citation type="submission" date="2019-07" db="EMBL/GenBank/DDBJ databases">
        <title>Whole genome shotgun sequence of Acetobacter oeni NBRC 105207.</title>
        <authorList>
            <person name="Hosoyama A."/>
            <person name="Uohara A."/>
            <person name="Ohji S."/>
            <person name="Ichikawa N."/>
        </authorList>
    </citation>
    <scope>NUCLEOTIDE SEQUENCE [LARGE SCALE GENOMIC DNA]</scope>
    <source>
        <strain evidence="1 2">NBRC 105207</strain>
    </source>
</reference>
<dbReference type="EMBL" id="BJYG01000041">
    <property type="protein sequence ID" value="GEN64413.1"/>
    <property type="molecule type" value="Genomic_DNA"/>
</dbReference>
<sequence>MTARRKYCALLHTIAETEPDSRNLSQRMDATSVRFRRVSNADFVGLPDKGPGIQQQFREGVVGITK</sequence>
<evidence type="ECO:0000313" key="2">
    <source>
        <dbReference type="Proteomes" id="UP000321746"/>
    </source>
</evidence>
<dbReference type="Proteomes" id="UP000321746">
    <property type="component" value="Unassembled WGS sequence"/>
</dbReference>
<dbReference type="AlphaFoldDB" id="A0A511XN93"/>
<evidence type="ECO:0000313" key="1">
    <source>
        <dbReference type="EMBL" id="GEN64413.1"/>
    </source>
</evidence>
<accession>A0A511XN93</accession>
<proteinExistence type="predicted"/>
<protein>
    <submittedName>
        <fullName evidence="1">Uncharacterized protein</fullName>
    </submittedName>
</protein>